<dbReference type="AlphaFoldDB" id="A0AAD7CQ62"/>
<evidence type="ECO:0000313" key="1">
    <source>
        <dbReference type="EMBL" id="KAJ7657979.1"/>
    </source>
</evidence>
<reference evidence="1" key="1">
    <citation type="submission" date="2023-03" db="EMBL/GenBank/DDBJ databases">
        <title>Massive genome expansion in bonnet fungi (Mycena s.s.) driven by repeated elements and novel gene families across ecological guilds.</title>
        <authorList>
            <consortium name="Lawrence Berkeley National Laboratory"/>
            <person name="Harder C.B."/>
            <person name="Miyauchi S."/>
            <person name="Viragh M."/>
            <person name="Kuo A."/>
            <person name="Thoen E."/>
            <person name="Andreopoulos B."/>
            <person name="Lu D."/>
            <person name="Skrede I."/>
            <person name="Drula E."/>
            <person name="Henrissat B."/>
            <person name="Morin E."/>
            <person name="Kohler A."/>
            <person name="Barry K."/>
            <person name="LaButti K."/>
            <person name="Morin E."/>
            <person name="Salamov A."/>
            <person name="Lipzen A."/>
            <person name="Mereny Z."/>
            <person name="Hegedus B."/>
            <person name="Baldrian P."/>
            <person name="Stursova M."/>
            <person name="Weitz H."/>
            <person name="Taylor A."/>
            <person name="Grigoriev I.V."/>
            <person name="Nagy L.G."/>
            <person name="Martin F."/>
            <person name="Kauserud H."/>
        </authorList>
    </citation>
    <scope>NUCLEOTIDE SEQUENCE</scope>
    <source>
        <strain evidence="1">CBHHK067</strain>
    </source>
</reference>
<sequence length="242" mass="25860">MHIILTGATGSVGGPVLRECLSSPAITRLSILSRRSFMLPLVGDARKANIIIHEKYDEYPPEVTDQLKGAEGCVWAQGISQAEVAKDEYIRITYDYPLAAAKAFSTLSDTGKFNFVYVSGEGADPTEQTYTFFGKIKGRAETALRALPSTPPHTPLRVFNVRPGFVDPTRPGGISKRVVAVAVAPLMRTLIPGLVSPADVLAKVLVELATGDGEPLAPGTGVEDEGRTLRCVGVRRLGGLSR</sequence>
<dbReference type="PANTHER" id="PTHR14097:SF8">
    <property type="entry name" value="NAD(P)-BINDING DOMAIN-CONTAINING PROTEIN"/>
    <property type="match status" value="1"/>
</dbReference>
<organism evidence="1 2">
    <name type="scientific">Mycena rosella</name>
    <name type="common">Pink bonnet</name>
    <name type="synonym">Agaricus rosellus</name>
    <dbReference type="NCBI Taxonomy" id="1033263"/>
    <lineage>
        <taxon>Eukaryota</taxon>
        <taxon>Fungi</taxon>
        <taxon>Dikarya</taxon>
        <taxon>Basidiomycota</taxon>
        <taxon>Agaricomycotina</taxon>
        <taxon>Agaricomycetes</taxon>
        <taxon>Agaricomycetidae</taxon>
        <taxon>Agaricales</taxon>
        <taxon>Marasmiineae</taxon>
        <taxon>Mycenaceae</taxon>
        <taxon>Mycena</taxon>
    </lineage>
</organism>
<evidence type="ECO:0008006" key="3">
    <source>
        <dbReference type="Google" id="ProtNLM"/>
    </source>
</evidence>
<dbReference type="SUPFAM" id="SSF51735">
    <property type="entry name" value="NAD(P)-binding Rossmann-fold domains"/>
    <property type="match status" value="1"/>
</dbReference>
<dbReference type="Proteomes" id="UP001221757">
    <property type="component" value="Unassembled WGS sequence"/>
</dbReference>
<name>A0AAD7CQ62_MYCRO</name>
<accession>A0AAD7CQ62</accession>
<keyword evidence="2" id="KW-1185">Reference proteome</keyword>
<evidence type="ECO:0000313" key="2">
    <source>
        <dbReference type="Proteomes" id="UP001221757"/>
    </source>
</evidence>
<dbReference type="EMBL" id="JARKIE010000285">
    <property type="protein sequence ID" value="KAJ7657979.1"/>
    <property type="molecule type" value="Genomic_DNA"/>
</dbReference>
<protein>
    <recommendedName>
        <fullName evidence="3">Nucleoside-diphosphate-sugar epimerase</fullName>
    </recommendedName>
</protein>
<comment type="caution">
    <text evidence="1">The sequence shown here is derived from an EMBL/GenBank/DDBJ whole genome shotgun (WGS) entry which is preliminary data.</text>
</comment>
<dbReference type="InterPro" id="IPR036291">
    <property type="entry name" value="NAD(P)-bd_dom_sf"/>
</dbReference>
<dbReference type="PANTHER" id="PTHR14097">
    <property type="entry name" value="OXIDOREDUCTASE HTATIP2"/>
    <property type="match status" value="1"/>
</dbReference>
<gene>
    <name evidence="1" type="ORF">B0H17DRAFT_1097532</name>
</gene>
<dbReference type="Gene3D" id="3.40.50.720">
    <property type="entry name" value="NAD(P)-binding Rossmann-like Domain"/>
    <property type="match status" value="1"/>
</dbReference>
<proteinExistence type="predicted"/>